<dbReference type="InterPro" id="IPR010980">
    <property type="entry name" value="Cyt_c/b562"/>
</dbReference>
<dbReference type="InterPro" id="IPR002321">
    <property type="entry name" value="Cyt_c_II"/>
</dbReference>
<evidence type="ECO:0008006" key="4">
    <source>
        <dbReference type="Google" id="ProtNLM"/>
    </source>
</evidence>
<dbReference type="GO" id="GO:0022900">
    <property type="term" value="P:electron transport chain"/>
    <property type="evidence" value="ECO:0007669"/>
    <property type="project" value="InterPro"/>
</dbReference>
<dbReference type="EMBL" id="WJIE01000012">
    <property type="protein sequence ID" value="MRG96598.1"/>
    <property type="molecule type" value="Genomic_DNA"/>
</dbReference>
<dbReference type="SUPFAM" id="SSF47175">
    <property type="entry name" value="Cytochromes"/>
    <property type="match status" value="1"/>
</dbReference>
<gene>
    <name evidence="2" type="ORF">GF068_32440</name>
</gene>
<dbReference type="PROSITE" id="PS51009">
    <property type="entry name" value="CYTCII"/>
    <property type="match status" value="1"/>
</dbReference>
<comment type="caution">
    <text evidence="2">The sequence shown here is derived from an EMBL/GenBank/DDBJ whole genome shotgun (WGS) entry which is preliminary data.</text>
</comment>
<name>A0A6N7PWY7_9BACT</name>
<feature type="region of interest" description="Disordered" evidence="1">
    <location>
        <begin position="37"/>
        <end position="66"/>
    </location>
</feature>
<dbReference type="OrthoDB" id="1150802at2"/>
<keyword evidence="3" id="KW-1185">Reference proteome</keyword>
<reference evidence="2 3" key="1">
    <citation type="submission" date="2019-10" db="EMBL/GenBank/DDBJ databases">
        <title>A soil myxobacterium in the family Polyangiaceae.</title>
        <authorList>
            <person name="Li Y."/>
            <person name="Wang J."/>
        </authorList>
    </citation>
    <scope>NUCLEOTIDE SEQUENCE [LARGE SCALE GENOMIC DNA]</scope>
    <source>
        <strain evidence="2 3">DSM 14734</strain>
    </source>
</reference>
<dbReference type="GO" id="GO:0009055">
    <property type="term" value="F:electron transfer activity"/>
    <property type="evidence" value="ECO:0007669"/>
    <property type="project" value="InterPro"/>
</dbReference>
<accession>A0A6N7PWY7</accession>
<dbReference type="Proteomes" id="UP000440224">
    <property type="component" value="Unassembled WGS sequence"/>
</dbReference>
<organism evidence="2 3">
    <name type="scientific">Polyangium spumosum</name>
    <dbReference type="NCBI Taxonomy" id="889282"/>
    <lineage>
        <taxon>Bacteria</taxon>
        <taxon>Pseudomonadati</taxon>
        <taxon>Myxococcota</taxon>
        <taxon>Polyangia</taxon>
        <taxon>Polyangiales</taxon>
        <taxon>Polyangiaceae</taxon>
        <taxon>Polyangium</taxon>
    </lineage>
</organism>
<proteinExistence type="predicted"/>
<dbReference type="AlphaFoldDB" id="A0A6N7PWY7"/>
<sequence length="205" mass="21377">MIMKSTNGSKSGRPRGWLTAGAVLVFGGLLPACREPAPTHDTAASAAPSSAAPSSSARPGTAFDALDGMDVRKPVPLLPMMANHQKQNMRDHLVAVQEIIVAAASNDFAGVERAASRIGSSEQMGRMCSHMGAAAPGFTDQALAFHRTADTVAEAARKGDKDAVMSALGRTLATCTGCHAAWKQQVVDESTWQRLTSSAPPTGHR</sequence>
<feature type="compositionally biased region" description="Low complexity" evidence="1">
    <location>
        <begin position="43"/>
        <end position="57"/>
    </location>
</feature>
<dbReference type="Pfam" id="PF01322">
    <property type="entry name" value="Cytochrom_C_2"/>
    <property type="match status" value="1"/>
</dbReference>
<evidence type="ECO:0000313" key="2">
    <source>
        <dbReference type="EMBL" id="MRG96598.1"/>
    </source>
</evidence>
<dbReference type="GO" id="GO:0020037">
    <property type="term" value="F:heme binding"/>
    <property type="evidence" value="ECO:0007669"/>
    <property type="project" value="InterPro"/>
</dbReference>
<dbReference type="Gene3D" id="1.20.120.10">
    <property type="entry name" value="Cytochrome c/b562"/>
    <property type="match status" value="1"/>
</dbReference>
<evidence type="ECO:0000313" key="3">
    <source>
        <dbReference type="Proteomes" id="UP000440224"/>
    </source>
</evidence>
<protein>
    <recommendedName>
        <fullName evidence="4">Cytochrome c</fullName>
    </recommendedName>
</protein>
<evidence type="ECO:0000256" key="1">
    <source>
        <dbReference type="SAM" id="MobiDB-lite"/>
    </source>
</evidence>
<dbReference type="GO" id="GO:0005506">
    <property type="term" value="F:iron ion binding"/>
    <property type="evidence" value="ECO:0007669"/>
    <property type="project" value="InterPro"/>
</dbReference>